<evidence type="ECO:0000313" key="3">
    <source>
        <dbReference type="EMBL" id="KAB8298452.1"/>
    </source>
</evidence>
<sequence length="413" mass="44578">MAAYATDARKSAESDNDNRQTSDVQWFSGSPQTHRVARAIAQYGPIARTTLAQLLGVSQGALSRITSDLIYEGVIEELPAGTTEQGKLPQGFTPKEPREKRGRPQTNLRLRAGERTFLGVNIHGSEVSIVAVDALCRPVGPCRTFTLESTKPQDVATLIGSAIQDYRRSVAPSPVAVGLSFGGHAEDDRYVTYAPFLHWDGRVDAAGAIEQTGGLPTAVFNDLDSLLQYESWFGAGIGVRRFAVVTIGAGVGYSLAEDGMPVDYPDKSYGLAGHILVDPEGPRCYAGHTGCSQCLTNDSLAEEYSALVGHMVTFDQFAADAQQGTAQARQLVNRLCFRLGVLVSTVANFAMPSKVLISGESSYLAKMNRESIRNGINWYRPSQAATVDFEILDFSWESWAKAAAARAIARYIG</sequence>
<dbReference type="AlphaFoldDB" id="A0A6A2VXV2"/>
<dbReference type="Gene3D" id="1.10.10.10">
    <property type="entry name" value="Winged helix-like DNA-binding domain superfamily/Winged helix DNA-binding domain"/>
    <property type="match status" value="1"/>
</dbReference>
<dbReference type="OrthoDB" id="3464494at2"/>
<feature type="region of interest" description="Disordered" evidence="2">
    <location>
        <begin position="82"/>
        <end position="105"/>
    </location>
</feature>
<dbReference type="RefSeq" id="WP_152355550.1">
    <property type="nucleotide sequence ID" value="NZ_JBHLXF010000003.1"/>
</dbReference>
<dbReference type="InterPro" id="IPR000600">
    <property type="entry name" value="ROK"/>
</dbReference>
<comment type="caution">
    <text evidence="3">The sequence shown here is derived from an EMBL/GenBank/DDBJ whole genome shotgun (WGS) entry which is preliminary data.</text>
</comment>
<feature type="compositionally biased region" description="Polar residues" evidence="2">
    <location>
        <begin position="21"/>
        <end position="30"/>
    </location>
</feature>
<feature type="region of interest" description="Disordered" evidence="2">
    <location>
        <begin position="1"/>
        <end position="30"/>
    </location>
</feature>
<name>A0A6A2VXV2_9BIFI</name>
<evidence type="ECO:0000256" key="2">
    <source>
        <dbReference type="SAM" id="MobiDB-lite"/>
    </source>
</evidence>
<dbReference type="Gene3D" id="3.30.420.40">
    <property type="match status" value="2"/>
</dbReference>
<dbReference type="PANTHER" id="PTHR18964:SF149">
    <property type="entry name" value="BIFUNCTIONAL UDP-N-ACETYLGLUCOSAMINE 2-EPIMERASE_N-ACETYLMANNOSAMINE KINASE"/>
    <property type="match status" value="1"/>
</dbReference>
<dbReference type="Proteomes" id="UP000440041">
    <property type="component" value="Unassembled WGS sequence"/>
</dbReference>
<reference evidence="3 4" key="1">
    <citation type="submission" date="2019-09" db="EMBL/GenBank/DDBJ databases">
        <title>Characterization of the phylogenetic diversity of two novel species belonging to the genus Bifidobacterium: Bifidobacterium cebidarum sp. nov. and Bifidobacterium leontopitheci sp. nov.</title>
        <authorList>
            <person name="Lugli G.A."/>
            <person name="Duranti S."/>
            <person name="Milani C."/>
            <person name="Turroni F."/>
            <person name="Ventura M."/>
        </authorList>
    </citation>
    <scope>NUCLEOTIDE SEQUENCE [LARGE SCALE GENOMIC DNA]</scope>
    <source>
        <strain evidence="3 4">DSM 100238</strain>
    </source>
</reference>
<dbReference type="Pfam" id="PF00480">
    <property type="entry name" value="ROK"/>
    <property type="match status" value="1"/>
</dbReference>
<dbReference type="InterPro" id="IPR036388">
    <property type="entry name" value="WH-like_DNA-bd_sf"/>
</dbReference>
<dbReference type="SUPFAM" id="SSF53067">
    <property type="entry name" value="Actin-like ATPase domain"/>
    <property type="match status" value="1"/>
</dbReference>
<organism evidence="3 4">
    <name type="scientific">Bifidobacterium apri</name>
    <dbReference type="NCBI Taxonomy" id="1769423"/>
    <lineage>
        <taxon>Bacteria</taxon>
        <taxon>Bacillati</taxon>
        <taxon>Actinomycetota</taxon>
        <taxon>Actinomycetes</taxon>
        <taxon>Bifidobacteriales</taxon>
        <taxon>Bifidobacteriaceae</taxon>
        <taxon>Bifidobacterium</taxon>
    </lineage>
</organism>
<evidence type="ECO:0000313" key="4">
    <source>
        <dbReference type="Proteomes" id="UP000440041"/>
    </source>
</evidence>
<accession>A0A6A2VXV2</accession>
<keyword evidence="4" id="KW-1185">Reference proteome</keyword>
<protein>
    <submittedName>
        <fullName evidence="3">NagC family transcriptional regulator</fullName>
    </submittedName>
</protein>
<dbReference type="PANTHER" id="PTHR18964">
    <property type="entry name" value="ROK (REPRESSOR, ORF, KINASE) FAMILY"/>
    <property type="match status" value="1"/>
</dbReference>
<dbReference type="InterPro" id="IPR043129">
    <property type="entry name" value="ATPase_NBD"/>
</dbReference>
<comment type="similarity">
    <text evidence="1">Belongs to the ROK (NagC/XylR) family.</text>
</comment>
<feature type="compositionally biased region" description="Basic and acidic residues" evidence="2">
    <location>
        <begin position="7"/>
        <end position="20"/>
    </location>
</feature>
<proteinExistence type="inferred from homology"/>
<dbReference type="EMBL" id="WBSO01000005">
    <property type="protein sequence ID" value="KAB8298452.1"/>
    <property type="molecule type" value="Genomic_DNA"/>
</dbReference>
<gene>
    <name evidence="3" type="ORF">DSM100238_0945</name>
</gene>
<dbReference type="InterPro" id="IPR036390">
    <property type="entry name" value="WH_DNA-bd_sf"/>
</dbReference>
<evidence type="ECO:0000256" key="1">
    <source>
        <dbReference type="ARBA" id="ARBA00006479"/>
    </source>
</evidence>
<dbReference type="SUPFAM" id="SSF46785">
    <property type="entry name" value="Winged helix' DNA-binding domain"/>
    <property type="match status" value="1"/>
</dbReference>